<dbReference type="EMBL" id="NBSK02000007">
    <property type="protein sequence ID" value="KAJ0197694.1"/>
    <property type="molecule type" value="Genomic_DNA"/>
</dbReference>
<dbReference type="PROSITE" id="PS50158">
    <property type="entry name" value="ZF_CCHC"/>
    <property type="match status" value="2"/>
</dbReference>
<sequence length="1691" mass="191302">MKDSASARISASAPARQQLSSPLQLVSEQVSFIKQMASSSSSSNSSNHPSAKIPPFDETNFAMWKIKALYALGSVDEDMLDIVEKGPYVPMYQPLKNNVPDGTMKKTPKENWTADDKRKHGLDVLVRATISYSLPYNIFGLVQNCISAKEMMDTLTVSFEGTEEVKATQINDVNRRFNSLVNDLRRLDQLKHKTVLVQKFLDSLGAGWENHVDVLKNSEKINSMDLQSLYGNLRYYEESKLQRKELMKDSQRESSVALFSNKKLVVDSDTESDSDTDSSKTDTDDLEKVVASATLIVKTFEKSGRNFSKFQKKIGGKFSKGSGADKRHGADKKEKAQCFNCGSTDHFAKDCKQKKQGTDEYWKQKYNKLIEKLKAENLEHKVLVAEEEKWKTDEESSDDEVKCLMVKIEDPDIPDKDKSTFDTDMSDAENSRKHNIDSSSMYQKNQTIRNLQNQIDLLETDISIKNCIIESTQENLRVTSLSNSSLSAEIDDVKSLLIKEQTVLQTWAKSHKNANYIISAQIPHSCEKILGGNFAEAEKVFKSQEKESEVYSMNEMKNNFKNKFVSNSFINQSLIDEYCTINSDGITECNVEITGIDPTSYPAHLVRPTPLTENIIAFPISNGVFHAVHEQLKHFPDCNPSVNESKSDTDSSSPNTDQFPSVTELSSDSVINKRTQSSIGESYVSKCVKSKNLLTKKNFGTRVCYRCGDSSHKISECSFDKSSSRAENIKGLKHNLISISQLCDADYEVHFTKNEGRVVNTDKNIVLSASRKDDIYVLDMFSSDKALMQCFFTKSQTNLSWIWHKRFSHLNFKNLSKISNQDLVRGLPKFSVVKDKMCSACEQGKQTKSSFKPKSCSSISIPLHLLHMDLFGPIPVRSLGGNKYTLVVVDEFTRFTWVVFLKKKSHVAQEIISLIRKNETLTGLKVKQLRSDHGTKFRNSTLEEFCDHKGIGQNFSAPRTPQQNGVAERRNRTLIEAGRTLMIHTGLPMSFWAEAVNTACFTQNRSLIHRIHKKTPYEMLKDRKPDVSFFHVFRCICYILNQRDPRSKFEPKADKGIYVGYSSISKAFRVFHVNRQCVEESIHVKFDEESYTDEKVTHSPSIFQELLSCPFDESPCAEEKSDSSDPIIPVPCPLNSDTAATSADNSLDADETLEAENSPETDNVSVSISPESASVIEHRDHPVDRIIGNIHDGVRTRSSVLNNFCMYVNFVSMILPDKVHIALQDADWIKAMQEELNEFERHKVWTLVPRPSRKTITGTRWVYRNKVDKDVIITRNKARLVAQGFTQIESIDYGETFSPVARIEAIRLFLAYGSYMNFIVYQMDVKTAFLYGVLEEEVFLNQPSGFVDKDHPDYVYRLDKAVYRLKQAPRAWYETLTSYLLENGYRRGAIDNTLFIKNKGSDMVLVQIYVDDIIFGSPNETLSKEFAEIMSQRFEMSMMGKMTFFLGLEVHQQKTGISICQSKYISDLLVKYSLSDCKPASTPVSKTDKLHADPTGTDVNHSLYRGMIGSLLYITASRPDIMFGTILCARFQANPKESHLIAVKHYAGCNLDKKSTSGGCHFLGNRLISWSSKKQTSVAISTAEAEYVAAGRCCAQLLWIQNQLLDYGFQFSKTPIYCDNTSAIQITQNPVQHSKTKHIEIRHHFIRDNVEKGKVVLEHVKTSEQLADIFTKALDSQSIAYIIGELGMISL</sequence>
<evidence type="ECO:0000313" key="7">
    <source>
        <dbReference type="EMBL" id="KAJ0197694.1"/>
    </source>
</evidence>
<gene>
    <name evidence="7" type="ORF">LSAT_V11C700374130</name>
</gene>
<feature type="domain" description="Integrase catalytic" evidence="6">
    <location>
        <begin position="858"/>
        <end position="1024"/>
    </location>
</feature>
<dbReference type="Proteomes" id="UP000235145">
    <property type="component" value="Unassembled WGS sequence"/>
</dbReference>
<feature type="compositionally biased region" description="Polar residues" evidence="4">
    <location>
        <begin position="640"/>
        <end position="670"/>
    </location>
</feature>
<organism evidence="7 8">
    <name type="scientific">Lactuca sativa</name>
    <name type="common">Garden lettuce</name>
    <dbReference type="NCBI Taxonomy" id="4236"/>
    <lineage>
        <taxon>Eukaryota</taxon>
        <taxon>Viridiplantae</taxon>
        <taxon>Streptophyta</taxon>
        <taxon>Embryophyta</taxon>
        <taxon>Tracheophyta</taxon>
        <taxon>Spermatophyta</taxon>
        <taxon>Magnoliopsida</taxon>
        <taxon>eudicotyledons</taxon>
        <taxon>Gunneridae</taxon>
        <taxon>Pentapetalae</taxon>
        <taxon>asterids</taxon>
        <taxon>campanulids</taxon>
        <taxon>Asterales</taxon>
        <taxon>Asteraceae</taxon>
        <taxon>Cichorioideae</taxon>
        <taxon>Cichorieae</taxon>
        <taxon>Lactucinae</taxon>
        <taxon>Lactuca</taxon>
    </lineage>
</organism>
<name>A0A9R1X414_LACSA</name>
<dbReference type="GO" id="GO:0016787">
    <property type="term" value="F:hydrolase activity"/>
    <property type="evidence" value="ECO:0007669"/>
    <property type="project" value="UniProtKB-KW"/>
</dbReference>
<dbReference type="InterPro" id="IPR043502">
    <property type="entry name" value="DNA/RNA_pol_sf"/>
</dbReference>
<dbReference type="InterPro" id="IPR001584">
    <property type="entry name" value="Integrase_cat-core"/>
</dbReference>
<keyword evidence="3" id="KW-0862">Zinc</keyword>
<dbReference type="InterPro" id="IPR001878">
    <property type="entry name" value="Znf_CCHC"/>
</dbReference>
<dbReference type="InterPro" id="IPR013103">
    <property type="entry name" value="RVT_2"/>
</dbReference>
<dbReference type="CDD" id="cd09272">
    <property type="entry name" value="RNase_HI_RT_Ty1"/>
    <property type="match status" value="1"/>
</dbReference>
<comment type="caution">
    <text evidence="7">The sequence shown here is derived from an EMBL/GenBank/DDBJ whole genome shotgun (WGS) entry which is preliminary data.</text>
</comment>
<feature type="region of interest" description="Disordered" evidence="4">
    <location>
        <begin position="415"/>
        <end position="441"/>
    </location>
</feature>
<dbReference type="InterPro" id="IPR025724">
    <property type="entry name" value="GAG-pre-integrase_dom"/>
</dbReference>
<dbReference type="PROSITE" id="PS50994">
    <property type="entry name" value="INTEGRASE"/>
    <property type="match status" value="1"/>
</dbReference>
<feature type="compositionally biased region" description="Acidic residues" evidence="4">
    <location>
        <begin position="1147"/>
        <end position="1159"/>
    </location>
</feature>
<feature type="compositionally biased region" description="Polar residues" evidence="4">
    <location>
        <begin position="1135"/>
        <end position="1145"/>
    </location>
</feature>
<dbReference type="GO" id="GO:0015074">
    <property type="term" value="P:DNA integration"/>
    <property type="evidence" value="ECO:0007669"/>
    <property type="project" value="InterPro"/>
</dbReference>
<dbReference type="InterPro" id="IPR057670">
    <property type="entry name" value="SH3_retrovirus"/>
</dbReference>
<feature type="region of interest" description="Disordered" evidence="4">
    <location>
        <begin position="638"/>
        <end position="670"/>
    </location>
</feature>
<dbReference type="SUPFAM" id="SSF56672">
    <property type="entry name" value="DNA/RNA polymerases"/>
    <property type="match status" value="1"/>
</dbReference>
<dbReference type="GO" id="GO:0008270">
    <property type="term" value="F:zinc ion binding"/>
    <property type="evidence" value="ECO:0007669"/>
    <property type="project" value="UniProtKB-KW"/>
</dbReference>
<dbReference type="Gene3D" id="3.30.420.10">
    <property type="entry name" value="Ribonuclease H-like superfamily/Ribonuclease H"/>
    <property type="match status" value="1"/>
</dbReference>
<dbReference type="SUPFAM" id="SSF53098">
    <property type="entry name" value="Ribonuclease H-like"/>
    <property type="match status" value="1"/>
</dbReference>
<keyword evidence="2" id="KW-0378">Hydrolase</keyword>
<feature type="region of interest" description="Disordered" evidence="4">
    <location>
        <begin position="1117"/>
        <end position="1166"/>
    </location>
</feature>
<reference evidence="7 8" key="1">
    <citation type="journal article" date="2017" name="Nat. Commun.">
        <title>Genome assembly with in vitro proximity ligation data and whole-genome triplication in lettuce.</title>
        <authorList>
            <person name="Reyes-Chin-Wo S."/>
            <person name="Wang Z."/>
            <person name="Yang X."/>
            <person name="Kozik A."/>
            <person name="Arikit S."/>
            <person name="Song C."/>
            <person name="Xia L."/>
            <person name="Froenicke L."/>
            <person name="Lavelle D.O."/>
            <person name="Truco M.J."/>
            <person name="Xia R."/>
            <person name="Zhu S."/>
            <person name="Xu C."/>
            <person name="Xu H."/>
            <person name="Xu X."/>
            <person name="Cox K."/>
            <person name="Korf I."/>
            <person name="Meyers B.C."/>
            <person name="Michelmore R.W."/>
        </authorList>
    </citation>
    <scope>NUCLEOTIDE SEQUENCE [LARGE SCALE GENOMIC DNA]</scope>
    <source>
        <strain evidence="8">cv. Salinas</strain>
        <tissue evidence="7">Seedlings</tissue>
    </source>
</reference>
<dbReference type="InterPro" id="IPR039537">
    <property type="entry name" value="Retrotran_Ty1/copia-like"/>
</dbReference>
<proteinExistence type="predicted"/>
<dbReference type="InterPro" id="IPR012337">
    <property type="entry name" value="RNaseH-like_sf"/>
</dbReference>
<feature type="domain" description="CCHC-type" evidence="5">
    <location>
        <begin position="338"/>
        <end position="353"/>
    </location>
</feature>
<dbReference type="Gene3D" id="4.10.60.10">
    <property type="entry name" value="Zinc finger, CCHC-type"/>
    <property type="match status" value="1"/>
</dbReference>
<keyword evidence="3" id="KW-0863">Zinc-finger</keyword>
<dbReference type="Pfam" id="PF00665">
    <property type="entry name" value="rve"/>
    <property type="match status" value="1"/>
</dbReference>
<evidence type="ECO:0000313" key="8">
    <source>
        <dbReference type="Proteomes" id="UP000235145"/>
    </source>
</evidence>
<dbReference type="InterPro" id="IPR036397">
    <property type="entry name" value="RNaseH_sf"/>
</dbReference>
<evidence type="ECO:0000256" key="3">
    <source>
        <dbReference type="PROSITE-ProRule" id="PRU00047"/>
    </source>
</evidence>
<dbReference type="SMART" id="SM00343">
    <property type="entry name" value="ZnF_C2HC"/>
    <property type="match status" value="2"/>
</dbReference>
<evidence type="ECO:0000259" key="6">
    <source>
        <dbReference type="PROSITE" id="PS50994"/>
    </source>
</evidence>
<dbReference type="Pfam" id="PF13976">
    <property type="entry name" value="gag_pre-integrs"/>
    <property type="match status" value="1"/>
</dbReference>
<feature type="region of interest" description="Disordered" evidence="4">
    <location>
        <begin position="1"/>
        <end position="23"/>
    </location>
</feature>
<dbReference type="PANTHER" id="PTHR42648:SF32">
    <property type="entry name" value="RIBONUCLEASE H-LIKE DOMAIN, GAG-PRE-INTEGRASE DOMAIN PROTEIN-RELATED"/>
    <property type="match status" value="1"/>
</dbReference>
<evidence type="ECO:0000256" key="4">
    <source>
        <dbReference type="SAM" id="MobiDB-lite"/>
    </source>
</evidence>
<dbReference type="Pfam" id="PF07727">
    <property type="entry name" value="RVT_2"/>
    <property type="match status" value="1"/>
</dbReference>
<protein>
    <submittedName>
        <fullName evidence="7">Uncharacterized protein</fullName>
    </submittedName>
</protein>
<feature type="domain" description="CCHC-type" evidence="5">
    <location>
        <begin position="704"/>
        <end position="717"/>
    </location>
</feature>
<dbReference type="PANTHER" id="PTHR42648">
    <property type="entry name" value="TRANSPOSASE, PUTATIVE-RELATED"/>
    <property type="match status" value="1"/>
</dbReference>
<dbReference type="GO" id="GO:0003676">
    <property type="term" value="F:nucleic acid binding"/>
    <property type="evidence" value="ECO:0007669"/>
    <property type="project" value="InterPro"/>
</dbReference>
<feature type="compositionally biased region" description="Low complexity" evidence="4">
    <location>
        <begin position="1"/>
        <end position="16"/>
    </location>
</feature>
<dbReference type="Pfam" id="PF00098">
    <property type="entry name" value="zf-CCHC"/>
    <property type="match status" value="1"/>
</dbReference>
<evidence type="ECO:0000256" key="1">
    <source>
        <dbReference type="ARBA" id="ARBA00022723"/>
    </source>
</evidence>
<evidence type="ECO:0000256" key="2">
    <source>
        <dbReference type="ARBA" id="ARBA00022801"/>
    </source>
</evidence>
<dbReference type="InterPro" id="IPR036875">
    <property type="entry name" value="Znf_CCHC_sf"/>
</dbReference>
<dbReference type="SUPFAM" id="SSF57756">
    <property type="entry name" value="Retrovirus zinc finger-like domains"/>
    <property type="match status" value="1"/>
</dbReference>
<accession>A0A9R1X414</accession>
<dbReference type="Pfam" id="PF25597">
    <property type="entry name" value="SH3_retrovirus"/>
    <property type="match status" value="1"/>
</dbReference>
<keyword evidence="1" id="KW-0479">Metal-binding</keyword>
<evidence type="ECO:0000259" key="5">
    <source>
        <dbReference type="PROSITE" id="PS50158"/>
    </source>
</evidence>
<keyword evidence="8" id="KW-1185">Reference proteome</keyword>